<evidence type="ECO:0000313" key="7">
    <source>
        <dbReference type="Proteomes" id="UP001524642"/>
    </source>
</evidence>
<name>A0ABT1X6F9_9PROT</name>
<keyword evidence="2 5" id="KW-0812">Transmembrane</keyword>
<dbReference type="Proteomes" id="UP001524642">
    <property type="component" value="Unassembled WGS sequence"/>
</dbReference>
<evidence type="ECO:0000256" key="1">
    <source>
        <dbReference type="ARBA" id="ARBA00004370"/>
    </source>
</evidence>
<dbReference type="Gene3D" id="1.20.120.550">
    <property type="entry name" value="Membrane associated eicosanoid/glutathione metabolism-like domain"/>
    <property type="match status" value="1"/>
</dbReference>
<organism evidence="6 7">
    <name type="scientific">Roseomonas populi</name>
    <dbReference type="NCBI Taxonomy" id="3121582"/>
    <lineage>
        <taxon>Bacteria</taxon>
        <taxon>Pseudomonadati</taxon>
        <taxon>Pseudomonadota</taxon>
        <taxon>Alphaproteobacteria</taxon>
        <taxon>Acetobacterales</taxon>
        <taxon>Roseomonadaceae</taxon>
        <taxon>Roseomonas</taxon>
    </lineage>
</organism>
<reference evidence="6 7" key="1">
    <citation type="submission" date="2022-06" db="EMBL/GenBank/DDBJ databases">
        <title>Roseomonas CN29.</title>
        <authorList>
            <person name="Cheng Y."/>
            <person name="He X."/>
        </authorList>
    </citation>
    <scope>NUCLEOTIDE SEQUENCE [LARGE SCALE GENOMIC DNA]</scope>
    <source>
        <strain evidence="6 7">CN29</strain>
    </source>
</reference>
<accession>A0ABT1X6F9</accession>
<dbReference type="Pfam" id="PF01124">
    <property type="entry name" value="MAPEG"/>
    <property type="match status" value="1"/>
</dbReference>
<keyword evidence="3 5" id="KW-1133">Transmembrane helix</keyword>
<keyword evidence="4 5" id="KW-0472">Membrane</keyword>
<dbReference type="SUPFAM" id="SSF161084">
    <property type="entry name" value="MAPEG domain-like"/>
    <property type="match status" value="1"/>
</dbReference>
<evidence type="ECO:0000256" key="5">
    <source>
        <dbReference type="SAM" id="Phobius"/>
    </source>
</evidence>
<protein>
    <submittedName>
        <fullName evidence="6">MAPEG family protein</fullName>
    </submittedName>
</protein>
<dbReference type="InterPro" id="IPR023352">
    <property type="entry name" value="MAPEG-like_dom_sf"/>
</dbReference>
<evidence type="ECO:0000313" key="6">
    <source>
        <dbReference type="EMBL" id="MCR0983690.1"/>
    </source>
</evidence>
<evidence type="ECO:0000256" key="4">
    <source>
        <dbReference type="ARBA" id="ARBA00023136"/>
    </source>
</evidence>
<sequence length="128" mass="13574">MPRVTLLYAGLLGLAYVWLSWRVIRARGRARVSLGTGGDPALQRAGRVHGNFAEYVPMVLVLLMADELAGAPAPLLHGAGIALVLGRLLHALSIGGETHRMRLRVSGMVLTFLSLLSLAVAAILLSLS</sequence>
<proteinExistence type="predicted"/>
<dbReference type="RefSeq" id="WP_257717357.1">
    <property type="nucleotide sequence ID" value="NZ_JANJOU010000015.1"/>
</dbReference>
<evidence type="ECO:0000256" key="3">
    <source>
        <dbReference type="ARBA" id="ARBA00022989"/>
    </source>
</evidence>
<keyword evidence="7" id="KW-1185">Reference proteome</keyword>
<gene>
    <name evidence="6" type="ORF">NRP21_16670</name>
</gene>
<comment type="subcellular location">
    <subcellularLocation>
        <location evidence="1">Membrane</location>
    </subcellularLocation>
</comment>
<feature type="transmembrane region" description="Helical" evidence="5">
    <location>
        <begin position="6"/>
        <end position="24"/>
    </location>
</feature>
<dbReference type="EMBL" id="JANJOU010000015">
    <property type="protein sequence ID" value="MCR0983690.1"/>
    <property type="molecule type" value="Genomic_DNA"/>
</dbReference>
<dbReference type="PANTHER" id="PTHR35814">
    <property type="match status" value="1"/>
</dbReference>
<dbReference type="PANTHER" id="PTHR35814:SF1">
    <property type="entry name" value="GLUTATHIONE S-TRANSFERASE-RELATED"/>
    <property type="match status" value="1"/>
</dbReference>
<dbReference type="InterPro" id="IPR001129">
    <property type="entry name" value="Membr-assoc_MAPEG"/>
</dbReference>
<feature type="transmembrane region" description="Helical" evidence="5">
    <location>
        <begin position="107"/>
        <end position="127"/>
    </location>
</feature>
<comment type="caution">
    <text evidence="6">The sequence shown here is derived from an EMBL/GenBank/DDBJ whole genome shotgun (WGS) entry which is preliminary data.</text>
</comment>
<evidence type="ECO:0000256" key="2">
    <source>
        <dbReference type="ARBA" id="ARBA00022692"/>
    </source>
</evidence>